<dbReference type="GO" id="GO:0004519">
    <property type="term" value="F:endonuclease activity"/>
    <property type="evidence" value="ECO:0007669"/>
    <property type="project" value="InterPro"/>
</dbReference>
<feature type="domain" description="Reverse transcriptase" evidence="4">
    <location>
        <begin position="1121"/>
        <end position="1399"/>
    </location>
</feature>
<dbReference type="CDD" id="cd01650">
    <property type="entry name" value="RT_nLTR_like"/>
    <property type="match status" value="1"/>
</dbReference>
<keyword evidence="6" id="KW-1185">Reference proteome</keyword>
<dbReference type="CDD" id="cd00590">
    <property type="entry name" value="RRM_SF"/>
    <property type="match status" value="1"/>
</dbReference>
<dbReference type="InterPro" id="IPR043502">
    <property type="entry name" value="DNA/RNA_pol_sf"/>
</dbReference>
<reference evidence="5 6" key="1">
    <citation type="journal article" date="2021" name="Commun. Biol.">
        <title>The genome of Shorea leprosula (Dipterocarpaceae) highlights the ecological relevance of drought in aseasonal tropical rainforests.</title>
        <authorList>
            <person name="Ng K.K.S."/>
            <person name="Kobayashi M.J."/>
            <person name="Fawcett J.A."/>
            <person name="Hatakeyama M."/>
            <person name="Paape T."/>
            <person name="Ng C.H."/>
            <person name="Ang C.C."/>
            <person name="Tnah L.H."/>
            <person name="Lee C.T."/>
            <person name="Nishiyama T."/>
            <person name="Sese J."/>
            <person name="O'Brien M.J."/>
            <person name="Copetti D."/>
            <person name="Mohd Noor M.I."/>
            <person name="Ong R.C."/>
            <person name="Putra M."/>
            <person name="Sireger I.Z."/>
            <person name="Indrioko S."/>
            <person name="Kosugi Y."/>
            <person name="Izuno A."/>
            <person name="Isagi Y."/>
            <person name="Lee S.L."/>
            <person name="Shimizu K.K."/>
        </authorList>
    </citation>
    <scope>NUCLEOTIDE SEQUENCE [LARGE SCALE GENOMIC DNA]</scope>
    <source>
        <strain evidence="5">214</strain>
    </source>
</reference>
<dbReference type="InterPro" id="IPR035979">
    <property type="entry name" value="RBD_domain_sf"/>
</dbReference>
<dbReference type="GO" id="GO:0003677">
    <property type="term" value="F:DNA binding"/>
    <property type="evidence" value="ECO:0007669"/>
    <property type="project" value="InterPro"/>
</dbReference>
<dbReference type="GO" id="GO:0003723">
    <property type="term" value="F:RNA binding"/>
    <property type="evidence" value="ECO:0007669"/>
    <property type="project" value="UniProtKB-UniRule"/>
</dbReference>
<organism evidence="5 6">
    <name type="scientific">Rubroshorea leprosula</name>
    <dbReference type="NCBI Taxonomy" id="152421"/>
    <lineage>
        <taxon>Eukaryota</taxon>
        <taxon>Viridiplantae</taxon>
        <taxon>Streptophyta</taxon>
        <taxon>Embryophyta</taxon>
        <taxon>Tracheophyta</taxon>
        <taxon>Spermatophyta</taxon>
        <taxon>Magnoliopsida</taxon>
        <taxon>eudicotyledons</taxon>
        <taxon>Gunneridae</taxon>
        <taxon>Pentapetalae</taxon>
        <taxon>rosids</taxon>
        <taxon>malvids</taxon>
        <taxon>Malvales</taxon>
        <taxon>Dipterocarpaceae</taxon>
        <taxon>Rubroshorea</taxon>
    </lineage>
</organism>
<dbReference type="Gene3D" id="3.30.70.330">
    <property type="match status" value="1"/>
</dbReference>
<dbReference type="Pfam" id="PF03372">
    <property type="entry name" value="Exo_endo_phos"/>
    <property type="match status" value="1"/>
</dbReference>
<feature type="compositionally biased region" description="Low complexity" evidence="2">
    <location>
        <begin position="406"/>
        <end position="415"/>
    </location>
</feature>
<dbReference type="InterPro" id="IPR026960">
    <property type="entry name" value="RVT-Znf"/>
</dbReference>
<feature type="region of interest" description="Disordered" evidence="2">
    <location>
        <begin position="1"/>
        <end position="22"/>
    </location>
</feature>
<dbReference type="SUPFAM" id="SSF56672">
    <property type="entry name" value="DNA/RNA polymerases"/>
    <property type="match status" value="1"/>
</dbReference>
<dbReference type="PROSITE" id="PS50878">
    <property type="entry name" value="RT_POL"/>
    <property type="match status" value="1"/>
</dbReference>
<dbReference type="EMBL" id="BPVZ01000092">
    <property type="protein sequence ID" value="GKV31644.1"/>
    <property type="molecule type" value="Genomic_DNA"/>
</dbReference>
<dbReference type="Pfam" id="PF00076">
    <property type="entry name" value="RRM_1"/>
    <property type="match status" value="1"/>
</dbReference>
<comment type="caution">
    <text evidence="5">The sequence shown here is derived from an EMBL/GenBank/DDBJ whole genome shotgun (WGS) entry which is preliminary data.</text>
</comment>
<name>A0AAV5L3W7_9ROSI</name>
<evidence type="ECO:0000256" key="2">
    <source>
        <dbReference type="SAM" id="MobiDB-lite"/>
    </source>
</evidence>
<gene>
    <name evidence="5" type="ORF">SLEP1_g40316</name>
</gene>
<evidence type="ECO:0000313" key="5">
    <source>
        <dbReference type="EMBL" id="GKV31644.1"/>
    </source>
</evidence>
<keyword evidence="1" id="KW-0694">RNA-binding</keyword>
<dbReference type="PROSITE" id="PS50102">
    <property type="entry name" value="RRM"/>
    <property type="match status" value="1"/>
</dbReference>
<dbReference type="GO" id="GO:0006281">
    <property type="term" value="P:DNA repair"/>
    <property type="evidence" value="ECO:0007669"/>
    <property type="project" value="InterPro"/>
</dbReference>
<dbReference type="InterPro" id="IPR020847">
    <property type="entry name" value="AP_endonuclease_F1_BS"/>
</dbReference>
<evidence type="ECO:0000259" key="4">
    <source>
        <dbReference type="PROSITE" id="PS50878"/>
    </source>
</evidence>
<protein>
    <recommendedName>
        <fullName evidence="7">Reverse transcriptase domain-containing protein</fullName>
    </recommendedName>
</protein>
<dbReference type="Pfam" id="PF13966">
    <property type="entry name" value="zf-RVT"/>
    <property type="match status" value="1"/>
</dbReference>
<dbReference type="SMART" id="SM00360">
    <property type="entry name" value="RRM"/>
    <property type="match status" value="1"/>
</dbReference>
<accession>A0AAV5L3W7</accession>
<feature type="region of interest" description="Disordered" evidence="2">
    <location>
        <begin position="400"/>
        <end position="431"/>
    </location>
</feature>
<dbReference type="SUPFAM" id="SSF54928">
    <property type="entry name" value="RNA-binding domain, RBD"/>
    <property type="match status" value="1"/>
</dbReference>
<proteinExistence type="predicted"/>
<sequence>MQSQGVRARGAATGEASGTRQRRRLKRWIPGVDQKLLGQIKTFFFYNFPENCEEKDLWYSFQRYGKVLDVYLPKKRDKWGKRYGFLRLLGVQNDNQMVRKLNDIWFGSYKLRVKIAEERSNGRVKEADSGGRKQYRADRLVQPGQSYAQVVKGKEQKPQHLLIRGRTMERDERDLIHRKKTPIQARQQKRKEEVASCGTINFKKRTGENSDLETQEEIMEFVPEQSELQWLEGGMVVIVKSLTIINEIQQRIDVDGGLITLAPLGGRRVLLTEKEPGFLLEFMKLNEEVLAMWFEDIQSWDKEVQERSRMVWLRISGIPLKAWSDRCFKMIGESVGEVIKIHEDTKMKSILCEGRMLVICSEDHKISKRITLKVEKKLYEIRVEEEEWRSDPDWWLTDDDRRGESLSESDQSSEQSLEHSLEQTDEEDQDWINFEICDEEDVSIDEEQLMKEGHWNSNSNFKNTKAERESRHADEGNKGREDVASGPTKDIGPKKTKESGLGEIGLKDANGLGREPSHGQMMRNKKKESDETNDEGSLPTPDLDLKVLGSKRRRKLEECYPESLAKSWAKKMQEPNTRANQRHKGRAESSKGAANKVNLVGSCSISDGCIENRNRDLRRELILHEVRKMMSVGKRLGFQTQENEKEIQSRGLGSVLKRKEIGKLVRKERPDFLFLQESKLERADDELSRTVWNSRECGWVMKESIGASGGLMCFWNKQNFEKTGDHTGDGYLRITGEWGIHKVKCNLVNVYGPNERQKRLKLWDELRNMIIEEGGRWLIAGDFNAVRCIEERRGRTGESPDMKEFDAFILSAGLIDIKMVNRRFTWYKPDGTAMSRLDRVLMNTEMCRMGGDWVQQGLKRNISDHCAIVLKSRTTDWGPKPFRVLDAWLLHPDFKKIIEEKWKTMEVEGFAGYKCKQKLKGLKEFLKGWNRDVFGDMEAQYEQAVKQIEQVDMKNEELDLDEFEILQRQEGFQKMWDIMRKREMIWKQKSRSNWVRVGDANTRFFHRVANGRKAQNQIIGVMCDGNWVEEPTLVKKEAMNYFSKLFQEDKWSRPKPYGINFKQISTEENQWLERPFSTEEIEEALRSCEGSKAPGPDGYNFTFLKFAWNNLKEDFMSFFSEFNQNGKLVSGLNSSFLTLIPKKFNSVELKDYRPISLIGCVYKLLAKVLANRLKSVLPGIISENQSAFLGGRQLVDGVLVLNEVVEEVKRKKQQAFVFKADFAKAYDCVNWSFLDWMMDRMGFGIKWRSWIMECLSTSRISVLINGSPTEEFKVEKGLRQGDPLSPFLFLMIGEGLNGLVQKAVTEGLFRGVEIGRRGLESSLLQFADDTIIMGKADTENVFMVKTILRWFELMSGLRINFSKSSIYGYNVPVRWVEGSAGMLRCGVGKSPFIYLGMPVDGNPGRKKLWEPLINKFRAKLAVWKAASLSFGGRLTLLNSVLSALPIFYMTLFLIPNSVLAELISIQRTFLWGGVESQKKISWVKWEYVCCSKLKGGLGVVDLRRKNWALLGKWWFRFGDGVENLWKRIVKEKYYGGKWEEVDITAIGNLRTSKIWRDIISIGGRSMKLRNMLVEGFKWEVGEGNRVSFWNEPWVGNKSLRLVYPRLYELSTNKECKISDMGVWEGDKWRWKMEWRRERIGREKDEEEKLREGLERIHLKKRVEDGWRWLHDPEGRYGVKNAYDFLAPSERVLGEQWIKLIWCKLVPSKVSFFGWRLCLDRLPTKWNIRKRGVPLQEEELKCVLCKDKVEEVNHLFSMCKEAWIFWVEVLQWWGMVTVMPNNMLGVADIFVNDLGRVIGKELGACIFLVAAWYLWYWRNGEVFNNGNSTRGRLMDMVQAKSFFWIKNKIYGCVFSFHEWKVEPVECALSVRKYKQIQKLFHKQQKGTGTA</sequence>
<evidence type="ECO:0000313" key="6">
    <source>
        <dbReference type="Proteomes" id="UP001054252"/>
    </source>
</evidence>
<dbReference type="PANTHER" id="PTHR33116">
    <property type="entry name" value="REVERSE TRANSCRIPTASE ZINC-BINDING DOMAIN-CONTAINING PROTEIN-RELATED-RELATED"/>
    <property type="match status" value="1"/>
</dbReference>
<evidence type="ECO:0000256" key="1">
    <source>
        <dbReference type="PROSITE-ProRule" id="PRU00176"/>
    </source>
</evidence>
<dbReference type="Pfam" id="PF00078">
    <property type="entry name" value="RVT_1"/>
    <property type="match status" value="1"/>
</dbReference>
<evidence type="ECO:0000259" key="3">
    <source>
        <dbReference type="PROSITE" id="PS50102"/>
    </source>
</evidence>
<feature type="domain" description="RRM" evidence="3">
    <location>
        <begin position="41"/>
        <end position="118"/>
    </location>
</feature>
<dbReference type="Proteomes" id="UP001054252">
    <property type="component" value="Unassembled WGS sequence"/>
</dbReference>
<feature type="compositionally biased region" description="Basic and acidic residues" evidence="2">
    <location>
        <begin position="491"/>
        <end position="500"/>
    </location>
</feature>
<dbReference type="PROSITE" id="PS00726">
    <property type="entry name" value="AP_NUCLEASE_F1_1"/>
    <property type="match status" value="1"/>
</dbReference>
<dbReference type="SUPFAM" id="SSF56219">
    <property type="entry name" value="DNase I-like"/>
    <property type="match status" value="1"/>
</dbReference>
<dbReference type="Gene3D" id="3.60.10.10">
    <property type="entry name" value="Endonuclease/exonuclease/phosphatase"/>
    <property type="match status" value="1"/>
</dbReference>
<dbReference type="InterPro" id="IPR005135">
    <property type="entry name" value="Endo/exonuclease/phosphatase"/>
</dbReference>
<evidence type="ECO:0008006" key="7">
    <source>
        <dbReference type="Google" id="ProtNLM"/>
    </source>
</evidence>
<dbReference type="InterPro" id="IPR036691">
    <property type="entry name" value="Endo/exonu/phosph_ase_sf"/>
</dbReference>
<dbReference type="InterPro" id="IPR000477">
    <property type="entry name" value="RT_dom"/>
</dbReference>
<dbReference type="InterPro" id="IPR012677">
    <property type="entry name" value="Nucleotide-bd_a/b_plait_sf"/>
</dbReference>
<feature type="region of interest" description="Disordered" evidence="2">
    <location>
        <begin position="450"/>
        <end position="546"/>
    </location>
</feature>
<feature type="compositionally biased region" description="Basic and acidic residues" evidence="2">
    <location>
        <begin position="464"/>
        <end position="483"/>
    </location>
</feature>
<dbReference type="PANTHER" id="PTHR33116:SF75">
    <property type="entry name" value="RIBONUCLEASE H PROTEIN"/>
    <property type="match status" value="1"/>
</dbReference>
<feature type="region of interest" description="Disordered" evidence="2">
    <location>
        <begin position="567"/>
        <end position="593"/>
    </location>
</feature>
<dbReference type="InterPro" id="IPR000504">
    <property type="entry name" value="RRM_dom"/>
</dbReference>